<evidence type="ECO:0000313" key="1">
    <source>
        <dbReference type="EMBL" id="MBF4438335.1"/>
    </source>
</evidence>
<dbReference type="AlphaFoldDB" id="A0AAW4BJY8"/>
<dbReference type="EMBL" id="SCLC01001967">
    <property type="protein sequence ID" value="MBF4438335.1"/>
    <property type="molecule type" value="Genomic_DNA"/>
</dbReference>
<accession>A0AAW4BJY8</accession>
<dbReference type="InterPro" id="IPR010263">
    <property type="entry name" value="T6SS_TssK"/>
</dbReference>
<reference evidence="1" key="1">
    <citation type="journal article" date="2021" name="PeerJ">
        <title>Analysis of 44 Vibrio anguillarum genomes reveals high genetic diversity.</title>
        <authorList>
            <person name="Hansen M.J."/>
            <person name="Dalsgaard I."/>
        </authorList>
    </citation>
    <scope>NUCLEOTIDE SEQUENCE</scope>
    <source>
        <strain evidence="1">850617-1/1</strain>
    </source>
</reference>
<gene>
    <name evidence="1" type="ORF">ERJ77_28385</name>
</gene>
<proteinExistence type="predicted"/>
<sequence length="48" mass="5677">LKSLNDAAYFEIDTKSELWQALIKRDEAIALHIDERIDDLHVDFHVIR</sequence>
<comment type="caution">
    <text evidence="1">The sequence shown here is derived from an EMBL/GenBank/DDBJ whole genome shotgun (WGS) entry which is preliminary data.</text>
</comment>
<name>A0AAW4BJY8_VIBAN</name>
<dbReference type="Pfam" id="PF05936">
    <property type="entry name" value="T6SS_VasE"/>
    <property type="match status" value="1"/>
</dbReference>
<evidence type="ECO:0000313" key="2">
    <source>
        <dbReference type="Proteomes" id="UP000786185"/>
    </source>
</evidence>
<feature type="non-terminal residue" evidence="1">
    <location>
        <position position="1"/>
    </location>
</feature>
<protein>
    <submittedName>
        <fullName evidence="1">Type VI secretion system baseplate subunit TssK</fullName>
    </submittedName>
</protein>
<dbReference type="Proteomes" id="UP000786185">
    <property type="component" value="Unassembled WGS sequence"/>
</dbReference>
<organism evidence="1 2">
    <name type="scientific">Vibrio anguillarum</name>
    <name type="common">Listonella anguillarum</name>
    <dbReference type="NCBI Taxonomy" id="55601"/>
    <lineage>
        <taxon>Bacteria</taxon>
        <taxon>Pseudomonadati</taxon>
        <taxon>Pseudomonadota</taxon>
        <taxon>Gammaproteobacteria</taxon>
        <taxon>Vibrionales</taxon>
        <taxon>Vibrionaceae</taxon>
        <taxon>Vibrio</taxon>
    </lineage>
</organism>